<dbReference type="Proteomes" id="UP001359559">
    <property type="component" value="Unassembled WGS sequence"/>
</dbReference>
<evidence type="ECO:0000313" key="2">
    <source>
        <dbReference type="EMBL" id="KAK7308893.1"/>
    </source>
</evidence>
<sequence>MTEIGDDDMDNFPYDYWLHVSHGRENVAIGQMREVNKFKAMEKLFQEDAVVDKGLKGVIGEGIKHGDIENEPKQLLEVKASHAEGERSKLD</sequence>
<reference evidence="2 3" key="1">
    <citation type="submission" date="2024-01" db="EMBL/GenBank/DDBJ databases">
        <title>The genomes of 5 underutilized Papilionoideae crops provide insights into root nodulation and disease resistance.</title>
        <authorList>
            <person name="Yuan L."/>
        </authorList>
    </citation>
    <scope>NUCLEOTIDE SEQUENCE [LARGE SCALE GENOMIC DNA]</scope>
    <source>
        <strain evidence="2">LY-2023</strain>
        <tissue evidence="2">Leaf</tissue>
    </source>
</reference>
<gene>
    <name evidence="2" type="ORF">RJT34_05216</name>
</gene>
<comment type="caution">
    <text evidence="2">The sequence shown here is derived from an EMBL/GenBank/DDBJ whole genome shotgun (WGS) entry which is preliminary data.</text>
</comment>
<protein>
    <submittedName>
        <fullName evidence="2">Uncharacterized protein</fullName>
    </submittedName>
</protein>
<keyword evidence="3" id="KW-1185">Reference proteome</keyword>
<dbReference type="AlphaFoldDB" id="A0AAN9K2V1"/>
<accession>A0AAN9K2V1</accession>
<name>A0AAN9K2V1_CLITE</name>
<dbReference type="EMBL" id="JAYKXN010000002">
    <property type="protein sequence ID" value="KAK7308893.1"/>
    <property type="molecule type" value="Genomic_DNA"/>
</dbReference>
<evidence type="ECO:0000313" key="3">
    <source>
        <dbReference type="Proteomes" id="UP001359559"/>
    </source>
</evidence>
<feature type="region of interest" description="Disordered" evidence="1">
    <location>
        <begin position="70"/>
        <end position="91"/>
    </location>
</feature>
<organism evidence="2 3">
    <name type="scientific">Clitoria ternatea</name>
    <name type="common">Butterfly pea</name>
    <dbReference type="NCBI Taxonomy" id="43366"/>
    <lineage>
        <taxon>Eukaryota</taxon>
        <taxon>Viridiplantae</taxon>
        <taxon>Streptophyta</taxon>
        <taxon>Embryophyta</taxon>
        <taxon>Tracheophyta</taxon>
        <taxon>Spermatophyta</taxon>
        <taxon>Magnoliopsida</taxon>
        <taxon>eudicotyledons</taxon>
        <taxon>Gunneridae</taxon>
        <taxon>Pentapetalae</taxon>
        <taxon>rosids</taxon>
        <taxon>fabids</taxon>
        <taxon>Fabales</taxon>
        <taxon>Fabaceae</taxon>
        <taxon>Papilionoideae</taxon>
        <taxon>50 kb inversion clade</taxon>
        <taxon>NPAAA clade</taxon>
        <taxon>indigoferoid/millettioid clade</taxon>
        <taxon>Phaseoleae</taxon>
        <taxon>Clitoria</taxon>
    </lineage>
</organism>
<evidence type="ECO:0000256" key="1">
    <source>
        <dbReference type="SAM" id="MobiDB-lite"/>
    </source>
</evidence>
<proteinExistence type="predicted"/>